<protein>
    <submittedName>
        <fullName evidence="6">Modulator of drug activity B</fullName>
    </submittedName>
</protein>
<accession>A0A4R2T217</accession>
<comment type="caution">
    <text evidence="6">The sequence shown here is derived from an EMBL/GenBank/DDBJ whole genome shotgun (WGS) entry which is preliminary data.</text>
</comment>
<reference evidence="6 7" key="1">
    <citation type="submission" date="2019-03" db="EMBL/GenBank/DDBJ databases">
        <title>Genomic Encyclopedia of Type Strains, Phase IV (KMG-IV): sequencing the most valuable type-strain genomes for metagenomic binning, comparative biology and taxonomic classification.</title>
        <authorList>
            <person name="Goeker M."/>
        </authorList>
    </citation>
    <scope>NUCLEOTIDE SEQUENCE [LARGE SCALE GENOMIC DNA]</scope>
    <source>
        <strain evidence="6 7">DSM 28404</strain>
    </source>
</reference>
<dbReference type="EMBL" id="SLYB01000006">
    <property type="protein sequence ID" value="TCP95995.1"/>
    <property type="molecule type" value="Genomic_DNA"/>
</dbReference>
<dbReference type="SUPFAM" id="SSF52218">
    <property type="entry name" value="Flavoproteins"/>
    <property type="match status" value="1"/>
</dbReference>
<dbReference type="InterPro" id="IPR003680">
    <property type="entry name" value="Flavodoxin_fold"/>
</dbReference>
<evidence type="ECO:0000259" key="5">
    <source>
        <dbReference type="Pfam" id="PF02525"/>
    </source>
</evidence>
<evidence type="ECO:0000256" key="3">
    <source>
        <dbReference type="ARBA" id="ARBA00022827"/>
    </source>
</evidence>
<evidence type="ECO:0000313" key="6">
    <source>
        <dbReference type="EMBL" id="TCP95995.1"/>
    </source>
</evidence>
<keyword evidence="2" id="KW-0285">Flavoprotein</keyword>
<dbReference type="InterPro" id="IPR052397">
    <property type="entry name" value="NADPH-QR_MdaB"/>
</dbReference>
<dbReference type="InterPro" id="IPR029039">
    <property type="entry name" value="Flavoprotein-like_sf"/>
</dbReference>
<comment type="cofactor">
    <cofactor evidence="1">
        <name>FAD</name>
        <dbReference type="ChEBI" id="CHEBI:57692"/>
    </cofactor>
</comment>
<gene>
    <name evidence="6" type="ORF">EDC44_10654</name>
</gene>
<dbReference type="Gene3D" id="3.40.50.360">
    <property type="match status" value="1"/>
</dbReference>
<dbReference type="OrthoDB" id="9798454at2"/>
<evidence type="ECO:0000256" key="2">
    <source>
        <dbReference type="ARBA" id="ARBA00022630"/>
    </source>
</evidence>
<sequence length="192" mass="21897">MNILILNGHQPYPFSEGKLTATLISEAEKILLAKGHSVQHSNVMEYDINTELDKYNWEDAVIVQFPSNWMMIPRAFKKYMDEVYIAGTEGRLCNNDGRSSKNPKAGYGTGGVQTGKKYLLSTTFNAPKEAFNNSDEYLFQGKGLDDLHFPVHVVYRFFGYEQLPSFACFDVLKNPQIEQDLAVWKQHIEANF</sequence>
<keyword evidence="3" id="KW-0274">FAD</keyword>
<feature type="domain" description="Flavodoxin-like fold" evidence="5">
    <location>
        <begin position="1"/>
        <end position="187"/>
    </location>
</feature>
<dbReference type="PANTHER" id="PTHR46305">
    <property type="match status" value="1"/>
</dbReference>
<evidence type="ECO:0000256" key="4">
    <source>
        <dbReference type="ARBA" id="ARBA00037981"/>
    </source>
</evidence>
<evidence type="ECO:0000313" key="7">
    <source>
        <dbReference type="Proteomes" id="UP000295763"/>
    </source>
</evidence>
<dbReference type="Pfam" id="PF02525">
    <property type="entry name" value="Flavodoxin_2"/>
    <property type="match status" value="1"/>
</dbReference>
<name>A0A4R2T217_9PAST</name>
<proteinExistence type="inferred from homology"/>
<comment type="similarity">
    <text evidence="4">Belongs to the oxidoreductase MdaB family.</text>
</comment>
<keyword evidence="7" id="KW-1185">Reference proteome</keyword>
<dbReference type="PANTHER" id="PTHR46305:SF3">
    <property type="entry name" value="NADPH:QUINONE OXIDOREDUCTASE MDAB"/>
    <property type="match status" value="1"/>
</dbReference>
<dbReference type="Proteomes" id="UP000295763">
    <property type="component" value="Unassembled WGS sequence"/>
</dbReference>
<evidence type="ECO:0000256" key="1">
    <source>
        <dbReference type="ARBA" id="ARBA00001974"/>
    </source>
</evidence>
<dbReference type="RefSeq" id="WP_131975709.1">
    <property type="nucleotide sequence ID" value="NZ_SLYB01000006.1"/>
</dbReference>
<organism evidence="6 7">
    <name type="scientific">Cricetibacter osteomyelitidis</name>
    <dbReference type="NCBI Taxonomy" id="1521931"/>
    <lineage>
        <taxon>Bacteria</taxon>
        <taxon>Pseudomonadati</taxon>
        <taxon>Pseudomonadota</taxon>
        <taxon>Gammaproteobacteria</taxon>
        <taxon>Pasteurellales</taxon>
        <taxon>Pasteurellaceae</taxon>
        <taxon>Cricetibacter</taxon>
    </lineage>
</organism>
<dbReference type="AlphaFoldDB" id="A0A4R2T217"/>